<sequence length="293" mass="30486">MPDPDVLTLDVAPSRSVCDCKNSGVARPVVMRRCMRKAAMAMCALGVAGGLLVWRESRADAILSRIHHGMLVCASGDAATATLVGPLTSGGAMSAILPGAVANAAIPTDLLTGHQYAPAMVRLDVFESASGLLTVGGGTQSLSSALSASRKGRKLVMLSLHGATPKHVAQAIRAADMRHHVILAATNDAEARTAMAADGGMMIALPVRSAREEQHARRLVGSHRFAAYLPASATPELFALAHHDAEAVIADGPTTPDDPAKLQALLDEPVDIIVTDQPVRFAETMTGEDAARQ</sequence>
<proteinExistence type="predicted"/>
<evidence type="ECO:0000313" key="2">
    <source>
        <dbReference type="Proteomes" id="UP000321635"/>
    </source>
</evidence>
<organism evidence="1 2">
    <name type="scientific">Acetobacter nitrogenifigens DSM 23921 = NBRC 105050</name>
    <dbReference type="NCBI Taxonomy" id="1120919"/>
    <lineage>
        <taxon>Bacteria</taxon>
        <taxon>Pseudomonadati</taxon>
        <taxon>Pseudomonadota</taxon>
        <taxon>Alphaproteobacteria</taxon>
        <taxon>Acetobacterales</taxon>
        <taxon>Acetobacteraceae</taxon>
        <taxon>Acetobacter</taxon>
    </lineage>
</organism>
<name>A0A511X6J7_9PROT</name>
<keyword evidence="2" id="KW-1185">Reference proteome</keyword>
<dbReference type="GO" id="GO:0006629">
    <property type="term" value="P:lipid metabolic process"/>
    <property type="evidence" value="ECO:0007669"/>
    <property type="project" value="InterPro"/>
</dbReference>
<accession>A0A511X6J7</accession>
<dbReference type="Gene3D" id="3.20.20.190">
    <property type="entry name" value="Phosphatidylinositol (PI) phosphodiesterase"/>
    <property type="match status" value="1"/>
</dbReference>
<dbReference type="GO" id="GO:0008081">
    <property type="term" value="F:phosphoric diester hydrolase activity"/>
    <property type="evidence" value="ECO:0007669"/>
    <property type="project" value="InterPro"/>
</dbReference>
<gene>
    <name evidence="1" type="ORF">ANI02nite_04620</name>
</gene>
<dbReference type="EMBL" id="BJYF01000001">
    <property type="protein sequence ID" value="GEN58578.1"/>
    <property type="molecule type" value="Genomic_DNA"/>
</dbReference>
<dbReference type="AlphaFoldDB" id="A0A511X6J7"/>
<dbReference type="SUPFAM" id="SSF51695">
    <property type="entry name" value="PLC-like phosphodiesterases"/>
    <property type="match status" value="1"/>
</dbReference>
<dbReference type="STRING" id="1120919.GCA_000429165_00469"/>
<comment type="caution">
    <text evidence="1">The sequence shown here is derived from an EMBL/GenBank/DDBJ whole genome shotgun (WGS) entry which is preliminary data.</text>
</comment>
<dbReference type="Proteomes" id="UP000321635">
    <property type="component" value="Unassembled WGS sequence"/>
</dbReference>
<reference evidence="1 2" key="1">
    <citation type="submission" date="2019-07" db="EMBL/GenBank/DDBJ databases">
        <title>Whole genome shotgun sequence of Acetobacter nitrogenifigens NBRC 105050.</title>
        <authorList>
            <person name="Hosoyama A."/>
            <person name="Uohara A."/>
            <person name="Ohji S."/>
            <person name="Ichikawa N."/>
        </authorList>
    </citation>
    <scope>NUCLEOTIDE SEQUENCE [LARGE SCALE GENOMIC DNA]</scope>
    <source>
        <strain evidence="1 2">NBRC 105050</strain>
    </source>
</reference>
<dbReference type="OrthoDB" id="7219645at2"/>
<evidence type="ECO:0000313" key="1">
    <source>
        <dbReference type="EMBL" id="GEN58578.1"/>
    </source>
</evidence>
<dbReference type="InterPro" id="IPR017946">
    <property type="entry name" value="PLC-like_Pdiesterase_TIM-brl"/>
</dbReference>
<protein>
    <submittedName>
        <fullName evidence="1">Uncharacterized protein</fullName>
    </submittedName>
</protein>
<dbReference type="RefSeq" id="WP_026396693.1">
    <property type="nucleotide sequence ID" value="NZ_AUBI01000001.1"/>
</dbReference>